<reference evidence="1 2" key="1">
    <citation type="submission" date="2017-09" db="EMBL/GenBank/DDBJ databases">
        <title>Complete genome sequence of Verrucomicrobial strain HZ-65, isolated from freshwater.</title>
        <authorList>
            <person name="Choi A."/>
        </authorList>
    </citation>
    <scope>NUCLEOTIDE SEQUENCE [LARGE SCALE GENOMIC DNA]</scope>
    <source>
        <strain evidence="1 2">HZ-65</strain>
    </source>
</reference>
<evidence type="ECO:0000313" key="2">
    <source>
        <dbReference type="Proteomes" id="UP000217265"/>
    </source>
</evidence>
<dbReference type="EMBL" id="CP023344">
    <property type="protein sequence ID" value="ATC63610.1"/>
    <property type="molecule type" value="Genomic_DNA"/>
</dbReference>
<protein>
    <submittedName>
        <fullName evidence="1">Uncharacterized protein</fullName>
    </submittedName>
</protein>
<name>A0A290Q8V0_9BACT</name>
<sequence length="308" mass="34623">MADEGAIRVVFNRWCGPVQFLDQDARMREQAERDELYQALCRLIAISRLHTAGISDRKVRAGDVERVITCFRRLALMWKVRPSEIASYCETRAANDDNVLAHIADPLQLRYILTFHTDVPGAVVTAGDLARLRGSCVAGDQQGMRAWFDEMGEKKDVLPKDTPQALRYLLLQLWNAGVGDLETLAYELAVLDTRMFDAMGWENTRMFCALLKRIGGGRYPAFGAYISDEDIDEALELHQELGNLEQVAHFRALLTVYETKLVRDLERAVFSSAKYGSVVVQPDPEVVAMKKARGSRFLKFFGLGQSAA</sequence>
<dbReference type="Proteomes" id="UP000217265">
    <property type="component" value="Chromosome"/>
</dbReference>
<proteinExistence type="predicted"/>
<organism evidence="1 2">
    <name type="scientific">Nibricoccus aquaticus</name>
    <dbReference type="NCBI Taxonomy" id="2576891"/>
    <lineage>
        <taxon>Bacteria</taxon>
        <taxon>Pseudomonadati</taxon>
        <taxon>Verrucomicrobiota</taxon>
        <taxon>Opitutia</taxon>
        <taxon>Opitutales</taxon>
        <taxon>Opitutaceae</taxon>
        <taxon>Nibricoccus</taxon>
    </lineage>
</organism>
<dbReference type="KEGG" id="vbh:CMV30_06395"/>
<accession>A0A290Q8V0</accession>
<keyword evidence="2" id="KW-1185">Reference proteome</keyword>
<dbReference type="AlphaFoldDB" id="A0A290Q8V0"/>
<evidence type="ECO:0000313" key="1">
    <source>
        <dbReference type="EMBL" id="ATC63610.1"/>
    </source>
</evidence>
<gene>
    <name evidence="1" type="ORF">CMV30_06395</name>
</gene>